<dbReference type="KEGG" id="csl:COCSUDRAFT_55331"/>
<dbReference type="GeneID" id="17041654"/>
<feature type="compositionally biased region" description="Acidic residues" evidence="1">
    <location>
        <begin position="165"/>
        <end position="175"/>
    </location>
</feature>
<feature type="compositionally biased region" description="Low complexity" evidence="1">
    <location>
        <begin position="224"/>
        <end position="234"/>
    </location>
</feature>
<dbReference type="KEGG" id="csl:COCSUDRAFT_63186"/>
<dbReference type="EMBL" id="AGSI01000001">
    <property type="protein sequence ID" value="EIE27312.1"/>
    <property type="molecule type" value="Genomic_DNA"/>
</dbReference>
<evidence type="ECO:0000313" key="3">
    <source>
        <dbReference type="EMBL" id="EIE27312.1"/>
    </source>
</evidence>
<keyword evidence="4" id="KW-1185">Reference proteome</keyword>
<evidence type="ECO:0000313" key="4">
    <source>
        <dbReference type="Proteomes" id="UP000007264"/>
    </source>
</evidence>
<dbReference type="EMBL" id="AGSI01000007">
    <property type="protein sequence ID" value="EIE23662.1"/>
    <property type="molecule type" value="Genomic_DNA"/>
</dbReference>
<proteinExistence type="predicted"/>
<dbReference type="RefSeq" id="XP_005648206.1">
    <property type="nucleotide sequence ID" value="XM_005648149.1"/>
</dbReference>
<reference evidence="2 4" key="1">
    <citation type="journal article" date="2012" name="Genome Biol.">
        <title>The genome of the polar eukaryotic microalga coccomyxa subellipsoidea reveals traits of cold adaptation.</title>
        <authorList>
            <person name="Blanc G."/>
            <person name="Agarkova I."/>
            <person name="Grimwood J."/>
            <person name="Kuo A."/>
            <person name="Brueggeman A."/>
            <person name="Dunigan D."/>
            <person name="Gurnon J."/>
            <person name="Ladunga I."/>
            <person name="Lindquist E."/>
            <person name="Lucas S."/>
            <person name="Pangilinan J."/>
            <person name="Proschold T."/>
            <person name="Salamov A."/>
            <person name="Schmutz J."/>
            <person name="Weeks D."/>
            <person name="Yamada T."/>
            <person name="Claverie J.M."/>
            <person name="Grigoriev I."/>
            <person name="Van Etten J."/>
            <person name="Lomsadze A."/>
            <person name="Borodovsky M."/>
        </authorList>
    </citation>
    <scope>NUCLEOTIDE SEQUENCE [LARGE SCALE GENOMIC DNA]</scope>
    <source>
        <strain evidence="2 4">C-169</strain>
    </source>
</reference>
<evidence type="ECO:0000313" key="2">
    <source>
        <dbReference type="EMBL" id="EIE23662.1"/>
    </source>
</evidence>
<feature type="compositionally biased region" description="Polar residues" evidence="1">
    <location>
        <begin position="272"/>
        <end position="281"/>
    </location>
</feature>
<gene>
    <name evidence="3" type="ORF">COCSUDRAFT_55331</name>
    <name evidence="2" type="ORF">COCSUDRAFT_63186</name>
</gene>
<organism evidence="2 4">
    <name type="scientific">Coccomyxa subellipsoidea (strain C-169)</name>
    <name type="common">Green microalga</name>
    <dbReference type="NCBI Taxonomy" id="574566"/>
    <lineage>
        <taxon>Eukaryota</taxon>
        <taxon>Viridiplantae</taxon>
        <taxon>Chlorophyta</taxon>
        <taxon>core chlorophytes</taxon>
        <taxon>Trebouxiophyceae</taxon>
        <taxon>Trebouxiophyceae incertae sedis</taxon>
        <taxon>Coccomyxaceae</taxon>
        <taxon>Coccomyxa</taxon>
        <taxon>Coccomyxa subellipsoidea</taxon>
    </lineage>
</organism>
<comment type="caution">
    <text evidence="2">The sequence shown here is derived from an EMBL/GenBank/DDBJ whole genome shotgun (WGS) entry which is preliminary data.</text>
</comment>
<feature type="region of interest" description="Disordered" evidence="1">
    <location>
        <begin position="162"/>
        <end position="288"/>
    </location>
</feature>
<dbReference type="GeneID" id="17045327"/>
<dbReference type="Proteomes" id="UP000007264">
    <property type="component" value="Unassembled WGS sequence"/>
</dbReference>
<dbReference type="RefSeq" id="XP_005651856.1">
    <property type="nucleotide sequence ID" value="XM_005651799.1"/>
</dbReference>
<accession>I0YZ43</accession>
<dbReference type="AlphaFoldDB" id="I0YZ43"/>
<evidence type="ECO:0000256" key="1">
    <source>
        <dbReference type="SAM" id="MobiDB-lite"/>
    </source>
</evidence>
<protein>
    <submittedName>
        <fullName evidence="2">Uncharacterized protein</fullName>
    </submittedName>
</protein>
<sequence>MYFSVRLAGSEMWCSKDLGWIVGALQKEHQRALDQRRLADYTREGVEAKVTVKVDFILPQGEKKTVTAATPSVENTSYSPPEATIRFIQKSTSKQDLNKAHQAILDSTLALYNSKFRDAYDREEEPEYWQRVSKAVQKLMAKGKVPAEASQVEQDDVIDLSLPGLDDEEGEDSDLTPEPADNVLQTPHQQRPGITGSAQQQVMLAAMAEPDLATKPRKEKKAKTAAAAAAANADADAEMEPAKAEGPKAQPASKKRRLVKAKELNGQARATRANTSSQAAAESSIADD</sequence>
<name>I0YZ43_COCSC</name>